<dbReference type="NCBIfam" id="TIGR00784">
    <property type="entry name" value="citMHS"/>
    <property type="match status" value="1"/>
</dbReference>
<feature type="transmembrane region" description="Helical" evidence="6">
    <location>
        <begin position="349"/>
        <end position="366"/>
    </location>
</feature>
<proteinExistence type="predicted"/>
<evidence type="ECO:0000256" key="4">
    <source>
        <dbReference type="ARBA" id="ARBA00022989"/>
    </source>
</evidence>
<keyword evidence="4 6" id="KW-1133">Transmembrane helix</keyword>
<dbReference type="AlphaFoldDB" id="A0A261SJY1"/>
<reference evidence="9" key="1">
    <citation type="submission" date="2017-05" db="EMBL/GenBank/DDBJ databases">
        <title>Complete and WGS of Bordetella genogroups.</title>
        <authorList>
            <person name="Spilker T."/>
            <person name="Lipuma J."/>
        </authorList>
    </citation>
    <scope>NUCLEOTIDE SEQUENCE [LARGE SCALE GENOMIC DNA]</scope>
    <source>
        <strain evidence="9">AU16122</strain>
    </source>
</reference>
<feature type="domain" description="Citrate transporter-like" evidence="7">
    <location>
        <begin position="15"/>
        <end position="378"/>
    </location>
</feature>
<evidence type="ECO:0000313" key="9">
    <source>
        <dbReference type="Proteomes" id="UP000216020"/>
    </source>
</evidence>
<evidence type="ECO:0000259" key="7">
    <source>
        <dbReference type="Pfam" id="PF03600"/>
    </source>
</evidence>
<dbReference type="RefSeq" id="WP_094851348.1">
    <property type="nucleotide sequence ID" value="NZ_NEVM01000001.1"/>
</dbReference>
<dbReference type="GO" id="GO:0015137">
    <property type="term" value="F:citrate transmembrane transporter activity"/>
    <property type="evidence" value="ECO:0007669"/>
    <property type="project" value="InterPro"/>
</dbReference>
<feature type="transmembrane region" description="Helical" evidence="6">
    <location>
        <begin position="176"/>
        <end position="196"/>
    </location>
</feature>
<sequence>MLIALGLATILSLTVLLLMDRISAVAGLILIPTVFAILGGFGPELGKMYVAGVKTVASTAATFVFAILYFGVVTDAGLLRPVIRAIVRRVGACPLRIAVGTAVLCVLVHLDGAAAVCFLVTVNAMMPLYDKLGMDRRVLACICGLGAGINILPWVAPVLRSSAVLHMTPMEIFRPLIVPAVVGVLYLLAVAAYLGAKERRRVAAGAVGTAGEAGECGHAEAVADDDGQLARLFWFNAVVTLVILAVIIWGVYQPMVVFMAGTAIVLIVNYPRPRDQMERLNAHAKAALMMAAILLASGVFAGVLHETGMLKAIAEGAAHAFPQGSGRFIPLIIALLSAPMSVLFDPDSYYFGVLPILSQMYASLGGEPVEVARASLMGLHTVGATLSPNTPVTFLLIGMTGITLGQHQRYLWKYALGGSFAMTAAALLCGAIGI</sequence>
<protein>
    <submittedName>
        <fullName evidence="8">Citrate transporter</fullName>
    </submittedName>
</protein>
<evidence type="ECO:0000256" key="6">
    <source>
        <dbReference type="SAM" id="Phobius"/>
    </source>
</evidence>
<comment type="caution">
    <text evidence="8">The sequence shown here is derived from an EMBL/GenBank/DDBJ whole genome shotgun (WGS) entry which is preliminary data.</text>
</comment>
<keyword evidence="2" id="KW-0813">Transport</keyword>
<feature type="transmembrane region" description="Helical" evidence="6">
    <location>
        <begin position="138"/>
        <end position="156"/>
    </location>
</feature>
<gene>
    <name evidence="8" type="ORF">CAL29_02095</name>
</gene>
<dbReference type="InterPro" id="IPR004680">
    <property type="entry name" value="Cit_transptr-like_dom"/>
</dbReference>
<comment type="subcellular location">
    <subcellularLocation>
        <location evidence="1">Membrane</location>
        <topology evidence="1">Multi-pass membrane protein</topology>
    </subcellularLocation>
</comment>
<evidence type="ECO:0000256" key="3">
    <source>
        <dbReference type="ARBA" id="ARBA00022692"/>
    </source>
</evidence>
<dbReference type="GO" id="GO:0016020">
    <property type="term" value="C:membrane"/>
    <property type="evidence" value="ECO:0007669"/>
    <property type="project" value="UniProtKB-SubCell"/>
</dbReference>
<evidence type="ECO:0000256" key="1">
    <source>
        <dbReference type="ARBA" id="ARBA00004141"/>
    </source>
</evidence>
<feature type="transmembrane region" description="Helical" evidence="6">
    <location>
        <begin position="386"/>
        <end position="404"/>
    </location>
</feature>
<feature type="transmembrane region" description="Helical" evidence="6">
    <location>
        <begin position="60"/>
        <end position="79"/>
    </location>
</feature>
<keyword evidence="3 6" id="KW-0812">Transmembrane</keyword>
<keyword evidence="9" id="KW-1185">Reference proteome</keyword>
<dbReference type="Proteomes" id="UP000216020">
    <property type="component" value="Unassembled WGS sequence"/>
</dbReference>
<organism evidence="8 9">
    <name type="scientific">Bordetella genomosp. 10</name>
    <dbReference type="NCBI Taxonomy" id="1416804"/>
    <lineage>
        <taxon>Bacteria</taxon>
        <taxon>Pseudomonadati</taxon>
        <taxon>Pseudomonadota</taxon>
        <taxon>Betaproteobacteria</taxon>
        <taxon>Burkholderiales</taxon>
        <taxon>Alcaligenaceae</taxon>
        <taxon>Bordetella</taxon>
    </lineage>
</organism>
<feature type="transmembrane region" description="Helical" evidence="6">
    <location>
        <begin position="255"/>
        <end position="272"/>
    </location>
</feature>
<feature type="transmembrane region" description="Helical" evidence="6">
    <location>
        <begin position="324"/>
        <end position="344"/>
    </location>
</feature>
<evidence type="ECO:0000256" key="5">
    <source>
        <dbReference type="ARBA" id="ARBA00023136"/>
    </source>
</evidence>
<accession>A0A261SJY1</accession>
<dbReference type="Pfam" id="PF03600">
    <property type="entry name" value="CitMHS"/>
    <property type="match status" value="1"/>
</dbReference>
<feature type="transmembrane region" description="Helical" evidence="6">
    <location>
        <begin position="411"/>
        <end position="433"/>
    </location>
</feature>
<dbReference type="OrthoDB" id="5329450at2"/>
<dbReference type="EMBL" id="NEVM01000001">
    <property type="protein sequence ID" value="OZI37242.1"/>
    <property type="molecule type" value="Genomic_DNA"/>
</dbReference>
<keyword evidence="5 6" id="KW-0472">Membrane</keyword>
<feature type="transmembrane region" description="Helical" evidence="6">
    <location>
        <begin position="232"/>
        <end position="249"/>
    </location>
</feature>
<name>A0A261SJY1_9BORD</name>
<evidence type="ECO:0000256" key="2">
    <source>
        <dbReference type="ARBA" id="ARBA00022448"/>
    </source>
</evidence>
<dbReference type="InterPro" id="IPR014738">
    <property type="entry name" value="Citrate_transporter"/>
</dbReference>
<evidence type="ECO:0000313" key="8">
    <source>
        <dbReference type="EMBL" id="OZI37242.1"/>
    </source>
</evidence>
<feature type="transmembrane region" description="Helical" evidence="6">
    <location>
        <begin position="284"/>
        <end position="304"/>
    </location>
</feature>